<sequence length="36" mass="4002">MGWGWGYGMMGGWFGMLLPLLFMALEGEGFFVNLQG</sequence>
<proteinExistence type="predicted"/>
<dbReference type="KEGG" id="dca:Desca_1632"/>
<dbReference type="EMBL" id="CP002736">
    <property type="protein sequence ID" value="AEF94480.1"/>
    <property type="molecule type" value="Genomic_DNA"/>
</dbReference>
<feature type="transmembrane region" description="Helical" evidence="1">
    <location>
        <begin position="6"/>
        <end position="25"/>
    </location>
</feature>
<accession>F6B755</accession>
<dbReference type="STRING" id="868595.Desca_1632"/>
<keyword evidence="1" id="KW-1133">Transmembrane helix</keyword>
<name>F6B755_DESCC</name>
<organism evidence="2 3">
    <name type="scientific">Desulfotomaculum nigrificans (strain DSM 14880 / VKM B-2319 / CO-1-SRB)</name>
    <name type="common">Desulfotomaculum carboxydivorans</name>
    <dbReference type="NCBI Taxonomy" id="868595"/>
    <lineage>
        <taxon>Bacteria</taxon>
        <taxon>Bacillati</taxon>
        <taxon>Bacillota</taxon>
        <taxon>Clostridia</taxon>
        <taxon>Eubacteriales</taxon>
        <taxon>Desulfotomaculaceae</taxon>
        <taxon>Desulfotomaculum</taxon>
    </lineage>
</organism>
<keyword evidence="3" id="KW-1185">Reference proteome</keyword>
<evidence type="ECO:0000256" key="1">
    <source>
        <dbReference type="SAM" id="Phobius"/>
    </source>
</evidence>
<dbReference type="AlphaFoldDB" id="F6B755"/>
<protein>
    <submittedName>
        <fullName evidence="2">Uncharacterized protein</fullName>
    </submittedName>
</protein>
<dbReference type="HOGENOM" id="CLU_3355789_0_0_9"/>
<gene>
    <name evidence="2" type="ordered locus">Desca_1632</name>
</gene>
<keyword evidence="1" id="KW-0472">Membrane</keyword>
<reference evidence="2" key="1">
    <citation type="submission" date="2011-05" db="EMBL/GenBank/DDBJ databases">
        <title>Complete sequence of Desulfotomaculum carboxydivorans CO-1-SRB.</title>
        <authorList>
            <consortium name="US DOE Joint Genome Institute"/>
            <person name="Lucas S."/>
            <person name="Han J."/>
            <person name="Lapidus A."/>
            <person name="Cheng J.-F."/>
            <person name="Goodwin L."/>
            <person name="Pitluck S."/>
            <person name="Peters L."/>
            <person name="Mikhailova N."/>
            <person name="Lu M."/>
            <person name="Han C."/>
            <person name="Tapia R."/>
            <person name="Land M."/>
            <person name="Hauser L."/>
            <person name="Kyrpides N."/>
            <person name="Ivanova N."/>
            <person name="Pagani I."/>
            <person name="Stams A."/>
            <person name="Plugge C."/>
            <person name="Muyzer G."/>
            <person name="Kuever J."/>
            <person name="Parshina S."/>
            <person name="Ivanova A."/>
            <person name="Nazina T."/>
            <person name="Woyke T."/>
        </authorList>
    </citation>
    <scope>NUCLEOTIDE SEQUENCE [LARGE SCALE GENOMIC DNA]</scope>
    <source>
        <strain evidence="2">CO-1-SRB</strain>
    </source>
</reference>
<evidence type="ECO:0000313" key="3">
    <source>
        <dbReference type="Proteomes" id="UP000009226"/>
    </source>
</evidence>
<evidence type="ECO:0000313" key="2">
    <source>
        <dbReference type="EMBL" id="AEF94480.1"/>
    </source>
</evidence>
<dbReference type="Proteomes" id="UP000009226">
    <property type="component" value="Chromosome"/>
</dbReference>
<keyword evidence="1" id="KW-0812">Transmembrane</keyword>